<sequence length="153" mass="16957">MNVDHLLAAADALANQGRRPRVTDLRRAVSAIYYGLFHALALHCANQLIGVTKHQTPAWRRVYRSLDHGKAKDEFMKGSTRTLDPSVAIFADAFVVLQEARHTADYDPARFPFSRRHVVSLIAQARGAIAGLTALNPDLAAELATIVLFKNRR</sequence>
<dbReference type="Gene3D" id="1.20.120.330">
    <property type="entry name" value="Nucleotidyltransferases domain 2"/>
    <property type="match status" value="1"/>
</dbReference>
<organism evidence="1 2">
    <name type="scientific">Prosthecodimorpha hirschii</name>
    <dbReference type="NCBI Taxonomy" id="665126"/>
    <lineage>
        <taxon>Bacteria</taxon>
        <taxon>Pseudomonadati</taxon>
        <taxon>Pseudomonadota</taxon>
        <taxon>Alphaproteobacteria</taxon>
        <taxon>Hyphomicrobiales</taxon>
        <taxon>Ancalomicrobiaceae</taxon>
        <taxon>Prosthecodimorpha</taxon>
    </lineage>
</organism>
<gene>
    <name evidence="1" type="ORF">ABB55_12105</name>
</gene>
<keyword evidence="2" id="KW-1185">Reference proteome</keyword>
<reference evidence="1 2" key="2">
    <citation type="submission" date="2015-10" db="EMBL/GenBank/DDBJ databases">
        <title>Draft Genome Sequence of Prosthecomicrobium hirschii ATCC 27832.</title>
        <authorList>
            <person name="Daniel J."/>
            <person name="Givan S.A."/>
            <person name="Brun Y.V."/>
            <person name="Brown P.J."/>
        </authorList>
    </citation>
    <scope>NUCLEOTIDE SEQUENCE [LARGE SCALE GENOMIC DNA]</scope>
    <source>
        <strain evidence="1 2">16</strain>
    </source>
</reference>
<name>A0A0N8GEZ1_9HYPH</name>
<proteinExistence type="predicted"/>
<dbReference type="AlphaFoldDB" id="A0A0N8GEZ1"/>
<dbReference type="RefSeq" id="WP_054359028.1">
    <property type="nucleotide sequence ID" value="NZ_LJYW01000001.1"/>
</dbReference>
<comment type="caution">
    <text evidence="1">The sequence shown here is derived from an EMBL/GenBank/DDBJ whole genome shotgun (WGS) entry which is preliminary data.</text>
</comment>
<evidence type="ECO:0008006" key="3">
    <source>
        <dbReference type="Google" id="ProtNLM"/>
    </source>
</evidence>
<dbReference type="EMBL" id="LJYW01000001">
    <property type="protein sequence ID" value="KPL52865.1"/>
    <property type="molecule type" value="Genomic_DNA"/>
</dbReference>
<evidence type="ECO:0000313" key="1">
    <source>
        <dbReference type="EMBL" id="KPL52865.1"/>
    </source>
</evidence>
<dbReference type="STRING" id="665126.ABB55_12105"/>
<dbReference type="Proteomes" id="UP000048984">
    <property type="component" value="Unassembled WGS sequence"/>
</dbReference>
<accession>A0A0N8GEZ1</accession>
<protein>
    <recommendedName>
        <fullName evidence="3">HEPN domain-containing protein</fullName>
    </recommendedName>
</protein>
<evidence type="ECO:0000313" key="2">
    <source>
        <dbReference type="Proteomes" id="UP000048984"/>
    </source>
</evidence>
<reference evidence="1 2" key="1">
    <citation type="submission" date="2015-09" db="EMBL/GenBank/DDBJ databases">
        <authorList>
            <consortium name="Swine Surveillance"/>
        </authorList>
    </citation>
    <scope>NUCLEOTIDE SEQUENCE [LARGE SCALE GENOMIC DNA]</scope>
    <source>
        <strain evidence="1 2">16</strain>
    </source>
</reference>